<keyword evidence="10" id="KW-1185">Reference proteome</keyword>
<feature type="transmembrane region" description="Helical" evidence="8">
    <location>
        <begin position="337"/>
        <end position="355"/>
    </location>
</feature>
<comment type="similarity">
    <text evidence="2">Belongs to the amino acid-polyamine-organocation (APC) superfamily. Spore germination protein (SGP) (TC 2.A.3.9) family.</text>
</comment>
<reference evidence="10" key="1">
    <citation type="journal article" date="2019" name="Int. J. Syst. Evol. Microbiol.">
        <title>The Global Catalogue of Microorganisms (GCM) 10K type strain sequencing project: providing services to taxonomists for standard genome sequencing and annotation.</title>
        <authorList>
            <consortium name="The Broad Institute Genomics Platform"/>
            <consortium name="The Broad Institute Genome Sequencing Center for Infectious Disease"/>
            <person name="Wu L."/>
            <person name="Ma J."/>
        </authorList>
    </citation>
    <scope>NUCLEOTIDE SEQUENCE [LARGE SCALE GENOMIC DNA]</scope>
    <source>
        <strain evidence="10">CCUG 54527</strain>
    </source>
</reference>
<feature type="transmembrane region" description="Helical" evidence="8">
    <location>
        <begin position="270"/>
        <end position="289"/>
    </location>
</feature>
<evidence type="ECO:0000256" key="2">
    <source>
        <dbReference type="ARBA" id="ARBA00007998"/>
    </source>
</evidence>
<keyword evidence="7 8" id="KW-0472">Membrane</keyword>
<evidence type="ECO:0000256" key="4">
    <source>
        <dbReference type="ARBA" id="ARBA00022544"/>
    </source>
</evidence>
<evidence type="ECO:0000256" key="7">
    <source>
        <dbReference type="ARBA" id="ARBA00023136"/>
    </source>
</evidence>
<sequence length="363" mass="41745">MPTAIKERFLVSPFLVFFLVHTIQIGIGVLGFQRYIAKSAGYDAWIAVLAFGLIVNLLIWMIYSIMKKGKGDITVIHRDLFGKWIGGLFSLFFLVYLLFFAITVLRTFIEVIQVWMFPDLKVWSFSLLFLLLTYYVVSGGFRTVAGVSFFGVILPLYLLLTIWFPLEFADFRNLLPIFDHSIKEIAISTKASALSFLGFETLFIFYPFIKQPEKSQKWAHFGALFTTFFYLLVTVVSFAYYSEKQLEGTVWATLSMWKIVEMPFVERFEYIGIATYALVILPNICLAIWSSSRGVKQLFGVTQHTALIVLLVITFVVNCLLTDRSSVDMLNTNVSKIGFYFIFLYIPFLYFISHIHHKVRGKG</sequence>
<dbReference type="EMBL" id="JBHSRI010000025">
    <property type="protein sequence ID" value="MFC6040728.1"/>
    <property type="molecule type" value="Genomic_DNA"/>
</dbReference>
<feature type="transmembrane region" description="Helical" evidence="8">
    <location>
        <begin position="9"/>
        <end position="32"/>
    </location>
</feature>
<dbReference type="InterPro" id="IPR004761">
    <property type="entry name" value="Spore_GerAB"/>
</dbReference>
<gene>
    <name evidence="9" type="ORF">ACFPYN_14975</name>
</gene>
<organism evidence="9 10">
    <name type="scientific">Paenisporosarcina macmurdoensis</name>
    <dbReference type="NCBI Taxonomy" id="212659"/>
    <lineage>
        <taxon>Bacteria</taxon>
        <taxon>Bacillati</taxon>
        <taxon>Bacillota</taxon>
        <taxon>Bacilli</taxon>
        <taxon>Bacillales</taxon>
        <taxon>Caryophanaceae</taxon>
        <taxon>Paenisporosarcina</taxon>
    </lineage>
</organism>
<dbReference type="Proteomes" id="UP001596170">
    <property type="component" value="Unassembled WGS sequence"/>
</dbReference>
<feature type="transmembrane region" description="Helical" evidence="8">
    <location>
        <begin position="185"/>
        <end position="209"/>
    </location>
</feature>
<feature type="transmembrane region" description="Helical" evidence="8">
    <location>
        <begin position="120"/>
        <end position="137"/>
    </location>
</feature>
<dbReference type="Gene3D" id="1.20.1740.10">
    <property type="entry name" value="Amino acid/polyamine transporter I"/>
    <property type="match status" value="1"/>
</dbReference>
<protein>
    <submittedName>
        <fullName evidence="9">GerAB/ArcD/ProY family transporter</fullName>
    </submittedName>
</protein>
<evidence type="ECO:0000313" key="10">
    <source>
        <dbReference type="Proteomes" id="UP001596170"/>
    </source>
</evidence>
<name>A0ABW1LC76_9BACL</name>
<evidence type="ECO:0000256" key="6">
    <source>
        <dbReference type="ARBA" id="ARBA00022989"/>
    </source>
</evidence>
<keyword evidence="6 8" id="KW-1133">Transmembrane helix</keyword>
<keyword evidence="3" id="KW-0813">Transport</keyword>
<evidence type="ECO:0000256" key="1">
    <source>
        <dbReference type="ARBA" id="ARBA00004141"/>
    </source>
</evidence>
<evidence type="ECO:0000256" key="5">
    <source>
        <dbReference type="ARBA" id="ARBA00022692"/>
    </source>
</evidence>
<feature type="transmembrane region" description="Helical" evidence="8">
    <location>
        <begin position="144"/>
        <end position="165"/>
    </location>
</feature>
<evidence type="ECO:0000256" key="3">
    <source>
        <dbReference type="ARBA" id="ARBA00022448"/>
    </source>
</evidence>
<comment type="caution">
    <text evidence="9">The sequence shown here is derived from an EMBL/GenBank/DDBJ whole genome shotgun (WGS) entry which is preliminary data.</text>
</comment>
<feature type="transmembrane region" description="Helical" evidence="8">
    <location>
        <begin position="44"/>
        <end position="63"/>
    </location>
</feature>
<dbReference type="NCBIfam" id="TIGR00912">
    <property type="entry name" value="2A0309"/>
    <property type="match status" value="1"/>
</dbReference>
<proteinExistence type="inferred from homology"/>
<dbReference type="PANTHER" id="PTHR34975:SF2">
    <property type="entry name" value="SPORE GERMINATION PROTEIN A2"/>
    <property type="match status" value="1"/>
</dbReference>
<dbReference type="PANTHER" id="PTHR34975">
    <property type="entry name" value="SPORE GERMINATION PROTEIN A2"/>
    <property type="match status" value="1"/>
</dbReference>
<keyword evidence="5 8" id="KW-0812">Transmembrane</keyword>
<feature type="transmembrane region" description="Helical" evidence="8">
    <location>
        <begin position="298"/>
        <end position="317"/>
    </location>
</feature>
<comment type="subcellular location">
    <subcellularLocation>
        <location evidence="1">Membrane</location>
        <topology evidence="1">Multi-pass membrane protein</topology>
    </subcellularLocation>
</comment>
<accession>A0ABW1LC76</accession>
<dbReference type="Pfam" id="PF03845">
    <property type="entry name" value="Spore_permease"/>
    <property type="match status" value="1"/>
</dbReference>
<feature type="transmembrane region" description="Helical" evidence="8">
    <location>
        <begin position="221"/>
        <end position="241"/>
    </location>
</feature>
<evidence type="ECO:0000313" key="9">
    <source>
        <dbReference type="EMBL" id="MFC6040728.1"/>
    </source>
</evidence>
<keyword evidence="4" id="KW-0309">Germination</keyword>
<dbReference type="RefSeq" id="WP_377735274.1">
    <property type="nucleotide sequence ID" value="NZ_JBHSRI010000025.1"/>
</dbReference>
<evidence type="ECO:0000256" key="8">
    <source>
        <dbReference type="SAM" id="Phobius"/>
    </source>
</evidence>
<feature type="transmembrane region" description="Helical" evidence="8">
    <location>
        <begin position="84"/>
        <end position="108"/>
    </location>
</feature>